<name>G0U6L3_TRYVY</name>
<evidence type="ECO:0000313" key="1">
    <source>
        <dbReference type="EMBL" id="CCC51517.1"/>
    </source>
</evidence>
<dbReference type="EMBL" id="HE573026">
    <property type="protein sequence ID" value="CCC51517.1"/>
    <property type="molecule type" value="Genomic_DNA"/>
</dbReference>
<proteinExistence type="predicted"/>
<organism evidence="1">
    <name type="scientific">Trypanosoma vivax (strain Y486)</name>
    <dbReference type="NCBI Taxonomy" id="1055687"/>
    <lineage>
        <taxon>Eukaryota</taxon>
        <taxon>Discoba</taxon>
        <taxon>Euglenozoa</taxon>
        <taxon>Kinetoplastea</taxon>
        <taxon>Metakinetoplastina</taxon>
        <taxon>Trypanosomatida</taxon>
        <taxon>Trypanosomatidae</taxon>
        <taxon>Trypanosoma</taxon>
        <taxon>Duttonella</taxon>
    </lineage>
</organism>
<dbReference type="PANTHER" id="PTHR38828">
    <property type="match status" value="1"/>
</dbReference>
<dbReference type="PANTHER" id="PTHR38828:SF4">
    <property type="match status" value="1"/>
</dbReference>
<dbReference type="VEuPathDB" id="TriTrypDB:TvY486_1005680"/>
<dbReference type="InterPro" id="IPR039963">
    <property type="entry name" value="Unchar_22kDa"/>
</dbReference>
<sequence>MLFCHGLPSAHVVTKVLCENIMTDTVTYRIPRLTKEQIENQVNRLTRLPAPRQVQDPFPVCPTVKLPREKLEQVTQRVFYHYSQKHQDALREAQLKREQERGFATTMMNSSEIEDMVKRVYYGNMERRREIRKSGEERLLFKSEKKIPVIPLRRFVDDMYLRGLQRIRDREKKLYEKYILPTEIKTLKISHAQAQECGNRLSTKNE</sequence>
<reference evidence="1" key="1">
    <citation type="journal article" date="2012" name="Proc. Natl. Acad. Sci. U.S.A.">
        <title>Antigenic diversity is generated by distinct evolutionary mechanisms in African trypanosome species.</title>
        <authorList>
            <person name="Jackson A.P."/>
            <person name="Berry A."/>
            <person name="Aslett M."/>
            <person name="Allison H.C."/>
            <person name="Burton P."/>
            <person name="Vavrova-Anderson J."/>
            <person name="Brown R."/>
            <person name="Browne H."/>
            <person name="Corton N."/>
            <person name="Hauser H."/>
            <person name="Gamble J."/>
            <person name="Gilderthorp R."/>
            <person name="Marcello L."/>
            <person name="McQuillan J."/>
            <person name="Otto T.D."/>
            <person name="Quail M.A."/>
            <person name="Sanders M.J."/>
            <person name="van Tonder A."/>
            <person name="Ginger M.L."/>
            <person name="Field M.C."/>
            <person name="Barry J.D."/>
            <person name="Hertz-Fowler C."/>
            <person name="Berriman M."/>
        </authorList>
    </citation>
    <scope>NUCLEOTIDE SEQUENCE</scope>
    <source>
        <strain evidence="1">Y486</strain>
    </source>
</reference>
<gene>
    <name evidence="1" type="ORF">TVY486_1005680</name>
</gene>
<dbReference type="AlphaFoldDB" id="G0U6L3"/>
<protein>
    <submittedName>
        <fullName evidence="1">Uncharacterized protein</fullName>
    </submittedName>
</protein>
<accession>G0U6L3</accession>